<dbReference type="Proteomes" id="UP000007011">
    <property type="component" value="Chromosome"/>
</dbReference>
<dbReference type="EMBL" id="CP000970">
    <property type="protein sequence ID" value="ACB17599.1"/>
    <property type="molecule type" value="Genomic_DNA"/>
</dbReference>
<evidence type="ECO:0000313" key="1">
    <source>
        <dbReference type="EMBL" id="ACB17599.1"/>
    </source>
</evidence>
<reference evidence="1 2" key="1">
    <citation type="journal article" date="2008" name="J. Bacteriol.">
        <title>Insights into the environmental resistance gene pool from the genome sequence of the multidrug-resistant environmental isolate Escherichia coli SMS-3-5.</title>
        <authorList>
            <person name="Fricke W.F."/>
            <person name="Wright M.S."/>
            <person name="Lindell A.H."/>
            <person name="Harkins D.M."/>
            <person name="Baker-Austin C."/>
            <person name="Ravel J."/>
            <person name="Stepanauskas R."/>
        </authorList>
    </citation>
    <scope>NUCLEOTIDE SEQUENCE [LARGE SCALE GENOMIC DNA]</scope>
    <source>
        <strain evidence="2">SMS-3-5 / SECEC</strain>
    </source>
</reference>
<dbReference type="KEGG" id="ecm:EcSMS35_0464"/>
<gene>
    <name evidence="1" type="ordered locus">EcSMS35_0464</name>
</gene>
<organism evidence="1 2">
    <name type="scientific">Escherichia coli (strain SMS-3-5 / SECEC)</name>
    <dbReference type="NCBI Taxonomy" id="439855"/>
    <lineage>
        <taxon>Bacteria</taxon>
        <taxon>Pseudomonadati</taxon>
        <taxon>Pseudomonadota</taxon>
        <taxon>Gammaproteobacteria</taxon>
        <taxon>Enterobacterales</taxon>
        <taxon>Enterobacteriaceae</taxon>
        <taxon>Escherichia</taxon>
    </lineage>
</organism>
<protein>
    <submittedName>
        <fullName evidence="1">Uncharacterized protein</fullName>
    </submittedName>
</protein>
<dbReference type="HOGENOM" id="CLU_3098287_0_0_6"/>
<accession>B1LJH8</accession>
<name>B1LJH8_ECOSM</name>
<dbReference type="AlphaFoldDB" id="B1LJH8"/>
<evidence type="ECO:0000313" key="2">
    <source>
        <dbReference type="Proteomes" id="UP000007011"/>
    </source>
</evidence>
<sequence length="51" mass="5895">MLKKLFLKLNSFTSKVIILFLDCYVHFLSCEHAIFISLNKRFGDIDDNVSG</sequence>
<proteinExistence type="predicted"/>